<feature type="region of interest" description="Disordered" evidence="1">
    <location>
        <begin position="12"/>
        <end position="31"/>
    </location>
</feature>
<dbReference type="Proteomes" id="UP000250266">
    <property type="component" value="Unassembled WGS sequence"/>
</dbReference>
<sequence>MLPSHPAFIVDDVNNHNRSPVPSRCSSTNQQPDLSDLAPLCSQSAYATTYPLSTSIPSNIPIYDLSSTTSSTVSALQDEWHHTLLSGPGVFITRNLFTDRTLLDTVNGIYASTIASESSSRTEKKGDHFGISGEKLPHLELLQQTRPPLPGIILRKPGGAAQSSHRDYHLGIADRGRYSKEYLEAVQAASQLLTLQGAVAHGDMPLSSGPARFLPFSQLFEDGSMAHRLPGFTSSFLAHHVSLPLERGANGVWFSPALFPRGGRKPDGVTMETVDGFPLVGMREGMSERVDAFVKAEAEGYPVLANLDRRPPAPGGMAPEGEKDILRRGLERNMGVGEVMGRVEEIERRFGSVRGLVVM</sequence>
<protein>
    <recommendedName>
        <fullName evidence="4">Clavaminate synthase-like protein</fullName>
    </recommendedName>
</protein>
<dbReference type="InterPro" id="IPR008775">
    <property type="entry name" value="Phytyl_CoA_dOase-like"/>
</dbReference>
<dbReference type="Pfam" id="PF05721">
    <property type="entry name" value="PhyH"/>
    <property type="match status" value="1"/>
</dbReference>
<evidence type="ECO:0000256" key="1">
    <source>
        <dbReference type="SAM" id="MobiDB-lite"/>
    </source>
</evidence>
<evidence type="ECO:0000313" key="2">
    <source>
        <dbReference type="EMBL" id="OCK77776.1"/>
    </source>
</evidence>
<gene>
    <name evidence="2" type="ORF">K432DRAFT_418410</name>
</gene>
<organism evidence="2 3">
    <name type="scientific">Lepidopterella palustris CBS 459.81</name>
    <dbReference type="NCBI Taxonomy" id="1314670"/>
    <lineage>
        <taxon>Eukaryota</taxon>
        <taxon>Fungi</taxon>
        <taxon>Dikarya</taxon>
        <taxon>Ascomycota</taxon>
        <taxon>Pezizomycotina</taxon>
        <taxon>Dothideomycetes</taxon>
        <taxon>Pleosporomycetidae</taxon>
        <taxon>Mytilinidiales</taxon>
        <taxon>Argynnaceae</taxon>
        <taxon>Lepidopterella</taxon>
    </lineage>
</organism>
<accession>A0A8E2E5H6</accession>
<evidence type="ECO:0008006" key="4">
    <source>
        <dbReference type="Google" id="ProtNLM"/>
    </source>
</evidence>
<dbReference type="OrthoDB" id="187894at2759"/>
<dbReference type="AlphaFoldDB" id="A0A8E2E5H6"/>
<keyword evidence="3" id="KW-1185">Reference proteome</keyword>
<dbReference type="SUPFAM" id="SSF51197">
    <property type="entry name" value="Clavaminate synthase-like"/>
    <property type="match status" value="1"/>
</dbReference>
<dbReference type="EMBL" id="KV745101">
    <property type="protein sequence ID" value="OCK77776.1"/>
    <property type="molecule type" value="Genomic_DNA"/>
</dbReference>
<feature type="compositionally biased region" description="Polar residues" evidence="1">
    <location>
        <begin position="16"/>
        <end position="31"/>
    </location>
</feature>
<evidence type="ECO:0000313" key="3">
    <source>
        <dbReference type="Proteomes" id="UP000250266"/>
    </source>
</evidence>
<reference evidence="2 3" key="1">
    <citation type="journal article" date="2016" name="Nat. Commun.">
        <title>Ectomycorrhizal ecology is imprinted in the genome of the dominant symbiotic fungus Cenococcum geophilum.</title>
        <authorList>
            <consortium name="DOE Joint Genome Institute"/>
            <person name="Peter M."/>
            <person name="Kohler A."/>
            <person name="Ohm R.A."/>
            <person name="Kuo A."/>
            <person name="Krutzmann J."/>
            <person name="Morin E."/>
            <person name="Arend M."/>
            <person name="Barry K.W."/>
            <person name="Binder M."/>
            <person name="Choi C."/>
            <person name="Clum A."/>
            <person name="Copeland A."/>
            <person name="Grisel N."/>
            <person name="Haridas S."/>
            <person name="Kipfer T."/>
            <person name="LaButti K."/>
            <person name="Lindquist E."/>
            <person name="Lipzen A."/>
            <person name="Maire R."/>
            <person name="Meier B."/>
            <person name="Mihaltcheva S."/>
            <person name="Molinier V."/>
            <person name="Murat C."/>
            <person name="Poggeler S."/>
            <person name="Quandt C.A."/>
            <person name="Sperisen C."/>
            <person name="Tritt A."/>
            <person name="Tisserant E."/>
            <person name="Crous P.W."/>
            <person name="Henrissat B."/>
            <person name="Nehls U."/>
            <person name="Egli S."/>
            <person name="Spatafora J.W."/>
            <person name="Grigoriev I.V."/>
            <person name="Martin F.M."/>
        </authorList>
    </citation>
    <scope>NUCLEOTIDE SEQUENCE [LARGE SCALE GENOMIC DNA]</scope>
    <source>
        <strain evidence="2 3">CBS 459.81</strain>
    </source>
</reference>
<name>A0A8E2E5H6_9PEZI</name>
<proteinExistence type="predicted"/>